<feature type="transmembrane region" description="Helical" evidence="1">
    <location>
        <begin position="47"/>
        <end position="73"/>
    </location>
</feature>
<keyword evidence="1" id="KW-1133">Transmembrane helix</keyword>
<proteinExistence type="predicted"/>
<evidence type="ECO:0000313" key="3">
    <source>
        <dbReference type="Proteomes" id="UP000254235"/>
    </source>
</evidence>
<keyword evidence="1" id="KW-0812">Transmembrane</keyword>
<keyword evidence="1" id="KW-0472">Membrane</keyword>
<reference evidence="2 3" key="1">
    <citation type="submission" date="2018-06" db="EMBL/GenBank/DDBJ databases">
        <authorList>
            <consortium name="Pathogen Informatics"/>
            <person name="Doyle S."/>
        </authorList>
    </citation>
    <scope>NUCLEOTIDE SEQUENCE [LARGE SCALE GENOMIC DNA]</scope>
    <source>
        <strain evidence="2 3">NCTC13043</strain>
    </source>
</reference>
<accession>A0A379F3J5</accession>
<gene>
    <name evidence="2" type="ORF">NCTC13043_01817</name>
</gene>
<dbReference type="Proteomes" id="UP000254235">
    <property type="component" value="Unassembled WGS sequence"/>
</dbReference>
<evidence type="ECO:0000313" key="2">
    <source>
        <dbReference type="EMBL" id="SUC13192.1"/>
    </source>
</evidence>
<protein>
    <submittedName>
        <fullName evidence="2">Uncharacterized protein</fullName>
    </submittedName>
</protein>
<organism evidence="2 3">
    <name type="scientific">Prevotella pallens</name>
    <dbReference type="NCBI Taxonomy" id="60133"/>
    <lineage>
        <taxon>Bacteria</taxon>
        <taxon>Pseudomonadati</taxon>
        <taxon>Bacteroidota</taxon>
        <taxon>Bacteroidia</taxon>
        <taxon>Bacteroidales</taxon>
        <taxon>Prevotellaceae</taxon>
        <taxon>Prevotella</taxon>
    </lineage>
</organism>
<dbReference type="AlphaFoldDB" id="A0A379F3J5"/>
<evidence type="ECO:0000256" key="1">
    <source>
        <dbReference type="SAM" id="Phobius"/>
    </source>
</evidence>
<sequence>MYLAEDYAFPYSAIFYFRYYYKLLFFNILFPMWLYVAGIYYNNLLFYAAFFLFKWLIVYQYLDIFASFFVYIVF</sequence>
<dbReference type="EMBL" id="UGTP01000001">
    <property type="protein sequence ID" value="SUC13192.1"/>
    <property type="molecule type" value="Genomic_DNA"/>
</dbReference>
<feature type="transmembrane region" description="Helical" evidence="1">
    <location>
        <begin position="20"/>
        <end position="41"/>
    </location>
</feature>
<name>A0A379F3J5_9BACT</name>